<dbReference type="EMBL" id="GL883166">
    <property type="protein sequence ID" value="EGF98968.1"/>
    <property type="molecule type" value="Genomic_DNA"/>
</dbReference>
<reference evidence="3" key="1">
    <citation type="journal article" date="2011" name="Proc. Natl. Acad. Sci. U.S.A.">
        <title>Obligate biotrophy features unraveled by the genomic analysis of rust fungi.</title>
        <authorList>
            <person name="Duplessis S."/>
            <person name="Cuomo C.A."/>
            <person name="Lin Y.-C."/>
            <person name="Aerts A."/>
            <person name="Tisserant E."/>
            <person name="Veneault-Fourrey C."/>
            <person name="Joly D.L."/>
            <person name="Hacquard S."/>
            <person name="Amselem J."/>
            <person name="Cantarel B.L."/>
            <person name="Chiu R."/>
            <person name="Coutinho P.M."/>
            <person name="Feau N."/>
            <person name="Field M."/>
            <person name="Frey P."/>
            <person name="Gelhaye E."/>
            <person name="Goldberg J."/>
            <person name="Grabherr M.G."/>
            <person name="Kodira C.D."/>
            <person name="Kohler A."/>
            <person name="Kuees U."/>
            <person name="Lindquist E.A."/>
            <person name="Lucas S.M."/>
            <person name="Mago R."/>
            <person name="Mauceli E."/>
            <person name="Morin E."/>
            <person name="Murat C."/>
            <person name="Pangilinan J.L."/>
            <person name="Park R."/>
            <person name="Pearson M."/>
            <person name="Quesneville H."/>
            <person name="Rouhier N."/>
            <person name="Sakthikumar S."/>
            <person name="Salamov A.A."/>
            <person name="Schmutz J."/>
            <person name="Selles B."/>
            <person name="Shapiro H."/>
            <person name="Tanguay P."/>
            <person name="Tuskan G.A."/>
            <person name="Henrissat B."/>
            <person name="Van de Peer Y."/>
            <person name="Rouze P."/>
            <person name="Ellis J.G."/>
            <person name="Dodds P.N."/>
            <person name="Schein J.E."/>
            <person name="Zhong S."/>
            <person name="Hamelin R.C."/>
            <person name="Grigoriev I.V."/>
            <person name="Szabo L.J."/>
            <person name="Martin F."/>
        </authorList>
    </citation>
    <scope>NUCLEOTIDE SEQUENCE [LARGE SCALE GENOMIC DNA]</scope>
    <source>
        <strain evidence="3">98AG31 / pathotype 3-4-7</strain>
    </source>
</reference>
<organism evidence="3">
    <name type="scientific">Melampsora larici-populina (strain 98AG31 / pathotype 3-4-7)</name>
    <name type="common">Poplar leaf rust fungus</name>
    <dbReference type="NCBI Taxonomy" id="747676"/>
    <lineage>
        <taxon>Eukaryota</taxon>
        <taxon>Fungi</taxon>
        <taxon>Dikarya</taxon>
        <taxon>Basidiomycota</taxon>
        <taxon>Pucciniomycotina</taxon>
        <taxon>Pucciniomycetes</taxon>
        <taxon>Pucciniales</taxon>
        <taxon>Melampsoraceae</taxon>
        <taxon>Melampsora</taxon>
    </lineage>
</organism>
<name>F4S8T6_MELLP</name>
<sequence>MSPTCYTAPSKDCIVIDSSSDNEDSHQKKKPSNSDVDSDISLEYLPISNDESSSEEEKDDIEIIKSCPQSTSSQAIATPNTNFENKTTSQPDSDPPTPKKKPAQKKQQKDVVAACPLSTAEALCSQCVVTQKDSDKVYQCHCKAKPITLKLGRIQAAERHWASVNCAKVTNTLKNKKGLLSNYFESKKRPISKDTDGGRNKSTKNLVPCAGLTDETWKREGARHKIIECIRGSPTPYHGSRHRSIVCKELFNTSKEKGLSNAQRKTLHRALEAESKWVIKQHGFLGSIHSPKCERQVDSPSATGSSHVVCKSCLGLKHERSLLSAISRPYAKKDDVKFIPDVYMVADQFHSIMLQHEEVRRLSKSINQCSKEGDSELWSLIGTYGKAGLFKNRDVLRGLMMAVADRAKREADGKSLCGKRIDVYLDNFLTTIGAMSPSALNLFNKHLAGKTSRAMRYDRAKSGAQLADGLKQSNFEMIAKYLKDLGYNGPLAAATNQTGGDREFKDKEELEKLVNDIVSKKQLCSKVRAYTIQVPLPNIPTFVVALIASYKNETAEELITQHDTFISMSQTAGLQVLSLGSDGAAEELKAQHGFSNLAKNFIEYTNEKLKVHVKVPRLGPQGLPVICVQDPKHGRKTAANQLLSGARLLCFGNSSSTQMHRLVYLPLHPWRALRCLAKQDNWSWRTNSFRVDSYLLLEKMAIILVRSSRRTRFLDEFIKELHITSEYEDLLCDGRESNSTHYNSSIMSGNMEMPQSEHIHSGYQHAFSDEPDVTETPDLSYFPSNEEISRELTIAHKRAMSLAEFAGMAPPTETVQSDLPDSSHLNSADEDDLEDTGVSQAPTKTYDVQYGFVPGENDAAVVEAVAQLTREHQEADTILDSVPDTHQTDEYWNAAMRISSLLNPQSAANMLSATTTVARKASESATQEALVDLIESGCKLNATAMLRIRESHDSQVSKGHGNERAKRTVSDIAINLTASEAEQLKPSMCSKLVAVMMKNHEAVSSATTRLHRWNITSKLRLADVIRNTSTVDDFPTDIDLGGGQVSTDNPLEHGKFVLLINNALYLAKILTVYQHMSGSGNHAWVKSATTLSGLSYISTQILYFNPDYPIASTAPPKSPKSQWTFGHLEATSVVYVFKPSSGSNIVEFADGCFSLPKVICQMLTNLNIPAYLNAFEKERIRLLTSNKKSRGQPKGKGKNNP</sequence>
<dbReference type="AlphaFoldDB" id="F4S8T6"/>
<gene>
    <name evidence="2" type="ORF">MELLADRAFT_95015</name>
</gene>
<dbReference type="OrthoDB" id="2436145at2759"/>
<dbReference type="InParanoid" id="F4S8T6"/>
<dbReference type="GeneID" id="18937095"/>
<protein>
    <submittedName>
        <fullName evidence="2">Uncharacterized protein</fullName>
    </submittedName>
</protein>
<evidence type="ECO:0000256" key="1">
    <source>
        <dbReference type="SAM" id="MobiDB-lite"/>
    </source>
</evidence>
<dbReference type="KEGG" id="mlr:MELLADRAFT_95015"/>
<evidence type="ECO:0000313" key="3">
    <source>
        <dbReference type="Proteomes" id="UP000001072"/>
    </source>
</evidence>
<proteinExistence type="predicted"/>
<accession>F4S8T6</accession>
<dbReference type="eggNOG" id="ENOG502QUPU">
    <property type="taxonomic scope" value="Eukaryota"/>
</dbReference>
<feature type="region of interest" description="Disordered" evidence="1">
    <location>
        <begin position="811"/>
        <end position="841"/>
    </location>
</feature>
<dbReference type="HOGENOM" id="CLU_009065_0_0_1"/>
<dbReference type="VEuPathDB" id="FungiDB:MELLADRAFT_95015"/>
<keyword evidence="3" id="KW-1185">Reference proteome</keyword>
<feature type="region of interest" description="Disordered" evidence="1">
    <location>
        <begin position="1"/>
        <end position="108"/>
    </location>
</feature>
<dbReference type="RefSeq" id="XP_007417773.1">
    <property type="nucleotide sequence ID" value="XM_007417711.1"/>
</dbReference>
<evidence type="ECO:0000313" key="2">
    <source>
        <dbReference type="EMBL" id="EGF98968.1"/>
    </source>
</evidence>
<feature type="compositionally biased region" description="Polar residues" evidence="1">
    <location>
        <begin position="67"/>
        <end position="85"/>
    </location>
</feature>
<dbReference type="Proteomes" id="UP000001072">
    <property type="component" value="Unassembled WGS sequence"/>
</dbReference>
<feature type="compositionally biased region" description="Polar residues" evidence="1">
    <location>
        <begin position="813"/>
        <end position="826"/>
    </location>
</feature>